<evidence type="ECO:0000313" key="2">
    <source>
        <dbReference type="Proteomes" id="UP000612362"/>
    </source>
</evidence>
<name>A0A8J3MQC3_9CHLR</name>
<gene>
    <name evidence="1" type="ORF">KSX_20030</name>
</gene>
<evidence type="ECO:0000313" key="1">
    <source>
        <dbReference type="EMBL" id="GHO43840.1"/>
    </source>
</evidence>
<dbReference type="EMBL" id="BNJF01000001">
    <property type="protein sequence ID" value="GHO43840.1"/>
    <property type="molecule type" value="Genomic_DNA"/>
</dbReference>
<sequence>MRETQKQILAKNYEYMYLGCKETQVCLDVSSLLIWLLSGILIYKRRKMENNDMSTK</sequence>
<comment type="caution">
    <text evidence="1">The sequence shown here is derived from an EMBL/GenBank/DDBJ whole genome shotgun (WGS) entry which is preliminary data.</text>
</comment>
<keyword evidence="2" id="KW-1185">Reference proteome</keyword>
<proteinExistence type="predicted"/>
<dbReference type="AlphaFoldDB" id="A0A8J3MQC3"/>
<reference evidence="1" key="1">
    <citation type="submission" date="2020-10" db="EMBL/GenBank/DDBJ databases">
        <title>Taxonomic study of unclassified bacteria belonging to the class Ktedonobacteria.</title>
        <authorList>
            <person name="Yabe S."/>
            <person name="Wang C.M."/>
            <person name="Zheng Y."/>
            <person name="Sakai Y."/>
            <person name="Cavaletti L."/>
            <person name="Monciardini P."/>
            <person name="Donadio S."/>
        </authorList>
    </citation>
    <scope>NUCLEOTIDE SEQUENCE</scope>
    <source>
        <strain evidence="1">SOSP1-1</strain>
    </source>
</reference>
<accession>A0A8J3MQC3</accession>
<dbReference type="Proteomes" id="UP000612362">
    <property type="component" value="Unassembled WGS sequence"/>
</dbReference>
<protein>
    <submittedName>
        <fullName evidence="1">Uncharacterized protein</fullName>
    </submittedName>
</protein>
<organism evidence="1 2">
    <name type="scientific">Ktedonospora formicarum</name>
    <dbReference type="NCBI Taxonomy" id="2778364"/>
    <lineage>
        <taxon>Bacteria</taxon>
        <taxon>Bacillati</taxon>
        <taxon>Chloroflexota</taxon>
        <taxon>Ktedonobacteria</taxon>
        <taxon>Ktedonobacterales</taxon>
        <taxon>Ktedonobacteraceae</taxon>
        <taxon>Ktedonospora</taxon>
    </lineage>
</organism>